<evidence type="ECO:0000259" key="1">
    <source>
        <dbReference type="PROSITE" id="PS50802"/>
    </source>
</evidence>
<evidence type="ECO:0000313" key="2">
    <source>
        <dbReference type="Proteomes" id="UP000694920"/>
    </source>
</evidence>
<dbReference type="GeneID" id="107264378"/>
<dbReference type="Gene3D" id="3.90.70.80">
    <property type="match status" value="1"/>
</dbReference>
<dbReference type="AlphaFoldDB" id="A0AAJ7BK40"/>
<protein>
    <submittedName>
        <fullName evidence="3">Uncharacterized protein LOC107264378</fullName>
    </submittedName>
</protein>
<dbReference type="KEGG" id="ccin:107264378"/>
<dbReference type="Pfam" id="PF02338">
    <property type="entry name" value="OTU"/>
    <property type="match status" value="1"/>
</dbReference>
<organism evidence="2 3">
    <name type="scientific">Cephus cinctus</name>
    <name type="common">Wheat stem sawfly</name>
    <dbReference type="NCBI Taxonomy" id="211228"/>
    <lineage>
        <taxon>Eukaryota</taxon>
        <taxon>Metazoa</taxon>
        <taxon>Ecdysozoa</taxon>
        <taxon>Arthropoda</taxon>
        <taxon>Hexapoda</taxon>
        <taxon>Insecta</taxon>
        <taxon>Pterygota</taxon>
        <taxon>Neoptera</taxon>
        <taxon>Endopterygota</taxon>
        <taxon>Hymenoptera</taxon>
        <taxon>Cephoidea</taxon>
        <taxon>Cephidae</taxon>
        <taxon>Cephus</taxon>
    </lineage>
</organism>
<feature type="domain" description="OTU" evidence="1">
    <location>
        <begin position="1"/>
        <end position="123"/>
    </location>
</feature>
<proteinExistence type="predicted"/>
<accession>A0AAJ7BK40</accession>
<reference evidence="3" key="1">
    <citation type="submission" date="2025-08" db="UniProtKB">
        <authorList>
            <consortium name="RefSeq"/>
        </authorList>
    </citation>
    <scope>IDENTIFICATION</scope>
</reference>
<dbReference type="RefSeq" id="XP_015588069.1">
    <property type="nucleotide sequence ID" value="XM_015732583.2"/>
</dbReference>
<name>A0AAJ7BK40_CEPCN</name>
<gene>
    <name evidence="3" type="primary">LOC107264378</name>
</gene>
<evidence type="ECO:0000313" key="3">
    <source>
        <dbReference type="RefSeq" id="XP_015588069.1"/>
    </source>
</evidence>
<keyword evidence="2" id="KW-1185">Reference proteome</keyword>
<dbReference type="PROSITE" id="PS50802">
    <property type="entry name" value="OTU"/>
    <property type="match status" value="1"/>
</dbReference>
<dbReference type="SUPFAM" id="SSF54001">
    <property type="entry name" value="Cysteine proteinases"/>
    <property type="match status" value="1"/>
</dbReference>
<dbReference type="InterPro" id="IPR003323">
    <property type="entry name" value="OTU_dom"/>
</dbReference>
<dbReference type="Proteomes" id="UP000694920">
    <property type="component" value="Unplaced"/>
</dbReference>
<dbReference type="InterPro" id="IPR038765">
    <property type="entry name" value="Papain-like_cys_pep_sf"/>
</dbReference>
<sequence length="124" mass="14861">MFRAISYILWGNEEEHKSLRDMVVRHVRENWQEYGPFVVAEWNISNPHEYFEFMNSDGIYASELECIVATRLHHMNLSIYRVVHGKHEIKRVFHNSVHDDYRTARLLFSGRSDSGHYDVLLMDY</sequence>